<keyword evidence="3" id="KW-1185">Reference proteome</keyword>
<evidence type="ECO:0000259" key="1">
    <source>
        <dbReference type="PROSITE" id="PS50994"/>
    </source>
</evidence>
<dbReference type="PANTHER" id="PTHR46177">
    <property type="entry name" value="INTEGRASE CATALYTIC DOMAIN-CONTAINING PROTEIN"/>
    <property type="match status" value="1"/>
</dbReference>
<dbReference type="EMBL" id="KV423977">
    <property type="protein sequence ID" value="KZT56456.1"/>
    <property type="molecule type" value="Genomic_DNA"/>
</dbReference>
<protein>
    <recommendedName>
        <fullName evidence="1">Integrase catalytic domain-containing protein</fullName>
    </recommendedName>
</protein>
<accession>A0A165FA61</accession>
<dbReference type="InParanoid" id="A0A165FA61"/>
<evidence type="ECO:0000313" key="2">
    <source>
        <dbReference type="EMBL" id="KZT56456.1"/>
    </source>
</evidence>
<dbReference type="InterPro" id="IPR001584">
    <property type="entry name" value="Integrase_cat-core"/>
</dbReference>
<dbReference type="STRING" id="1353952.A0A165FA61"/>
<reference evidence="2 3" key="1">
    <citation type="journal article" date="2016" name="Mol. Biol. Evol.">
        <title>Comparative Genomics of Early-Diverging Mushroom-Forming Fungi Provides Insights into the Origins of Lignocellulose Decay Capabilities.</title>
        <authorList>
            <person name="Nagy L.G."/>
            <person name="Riley R."/>
            <person name="Tritt A."/>
            <person name="Adam C."/>
            <person name="Daum C."/>
            <person name="Floudas D."/>
            <person name="Sun H."/>
            <person name="Yadav J.S."/>
            <person name="Pangilinan J."/>
            <person name="Larsson K.H."/>
            <person name="Matsuura K."/>
            <person name="Barry K."/>
            <person name="Labutti K."/>
            <person name="Kuo R."/>
            <person name="Ohm R.A."/>
            <person name="Bhattacharya S.S."/>
            <person name="Shirouzu T."/>
            <person name="Yoshinaga Y."/>
            <person name="Martin F.M."/>
            <person name="Grigoriev I.V."/>
            <person name="Hibbett D.S."/>
        </authorList>
    </citation>
    <scope>NUCLEOTIDE SEQUENCE [LARGE SCALE GENOMIC DNA]</scope>
    <source>
        <strain evidence="2 3">HHB12733</strain>
    </source>
</reference>
<organism evidence="2 3">
    <name type="scientific">Calocera cornea HHB12733</name>
    <dbReference type="NCBI Taxonomy" id="1353952"/>
    <lineage>
        <taxon>Eukaryota</taxon>
        <taxon>Fungi</taxon>
        <taxon>Dikarya</taxon>
        <taxon>Basidiomycota</taxon>
        <taxon>Agaricomycotina</taxon>
        <taxon>Dacrymycetes</taxon>
        <taxon>Dacrymycetales</taxon>
        <taxon>Dacrymycetaceae</taxon>
        <taxon>Calocera</taxon>
    </lineage>
</organism>
<dbReference type="Proteomes" id="UP000076842">
    <property type="component" value="Unassembled WGS sequence"/>
</dbReference>
<name>A0A165FA61_9BASI</name>
<dbReference type="Pfam" id="PF24764">
    <property type="entry name" value="rva_4"/>
    <property type="match status" value="1"/>
</dbReference>
<dbReference type="PANTHER" id="PTHR46177:SF1">
    <property type="entry name" value="INTEGRASE CATALYTIC DOMAIN-CONTAINING PROTEIN"/>
    <property type="match status" value="1"/>
</dbReference>
<evidence type="ECO:0000313" key="3">
    <source>
        <dbReference type="Proteomes" id="UP000076842"/>
    </source>
</evidence>
<dbReference type="InterPro" id="IPR058913">
    <property type="entry name" value="Integrase_dom_put"/>
</dbReference>
<feature type="domain" description="Integrase catalytic" evidence="1">
    <location>
        <begin position="87"/>
        <end position="284"/>
    </location>
</feature>
<proteinExistence type="predicted"/>
<dbReference type="AlphaFoldDB" id="A0A165FA61"/>
<dbReference type="GO" id="GO:0015074">
    <property type="term" value="P:DNA integration"/>
    <property type="evidence" value="ECO:0007669"/>
    <property type="project" value="InterPro"/>
</dbReference>
<dbReference type="OrthoDB" id="5392716at2759"/>
<sequence>MNRLGIATARRPVHSDREVGQAIVELVEEDLMNRWGRDRILLKVRLQKGIQDANGTFVRRFLSTLNPGYALARAPGPHRKVHNTSLWSLGPSEEWSGDGHDKLARMELPIWGLRDKATRRILGLWVVPNSRLQSVPAALFLQVVRKEGGVPIRVTLDQGSEGGLLGKLQTQIRLAFAPDLDPVEIPAFSSIKSVYNITIERSWRYLYENMLESILEAWSIGVRAGIYHEALDMEFSVARWLWARLVQQELDKYVSERNTARIRRQRRVHLPTGDTPDEFWFHPEDWQMEDCLIAVPPQFTEQLIAEFTPHGLFQFVSDEMELACAELYLAEGLPNLTLLNVWEIYTRML</sequence>
<dbReference type="PROSITE" id="PS50994">
    <property type="entry name" value="INTEGRASE"/>
    <property type="match status" value="1"/>
</dbReference>
<feature type="non-terminal residue" evidence="2">
    <location>
        <position position="349"/>
    </location>
</feature>
<gene>
    <name evidence="2" type="ORF">CALCODRAFT_403846</name>
</gene>